<evidence type="ECO:0000313" key="2">
    <source>
        <dbReference type="EMBL" id="KAG7368973.1"/>
    </source>
</evidence>
<dbReference type="AlphaFoldDB" id="A0A9K3LVW0"/>
<dbReference type="Pfam" id="PF13475">
    <property type="entry name" value="DUF4116"/>
    <property type="match status" value="2"/>
</dbReference>
<feature type="domain" description="DUF4116" evidence="1">
    <location>
        <begin position="258"/>
        <end position="301"/>
    </location>
</feature>
<dbReference type="OrthoDB" id="206348at2759"/>
<keyword evidence="3" id="KW-1185">Reference proteome</keyword>
<evidence type="ECO:0000313" key="3">
    <source>
        <dbReference type="Proteomes" id="UP000693970"/>
    </source>
</evidence>
<dbReference type="EMBL" id="JAGRRH010000006">
    <property type="protein sequence ID" value="KAG7368973.1"/>
    <property type="molecule type" value="Genomic_DNA"/>
</dbReference>
<sequence length="734" mass="84820">MSDRSAPLISEETVNQDRCEQILECKRQIEFWTKKLKDLEKEQDKRIKLARLRVDAENFWSSLTTEEQRQKEFVLAALESEELPEEFDDFSSNVFPSSIRKDRDVVLARVAREDFESRYRYDRLFVPPKLRADKEVILNVIPKHPAIVESMSCSLRDDTDIFLAVLSNESLPLHVLQHFSERIRSDHELMLKFCAHPDGVYSMNFVDQSLRNDKEFMQEAISLHRLRVLSIVSSTTCIDTMLDAPHILRHASQRLKDDFDVVLAAVKKCGSNLKYASYDLRRNRTIVVAATRQDASSFRYCLPGSTKEQLVNDPSFVREYLAQRTPNELLRFSKQSFDELTANRSELLKMLECGLDWVYVPQNWQNDKEFLAEVVYVRPSLYLEISEAFQEDYDIARRLIDVGDLTDDVILEATEKCPRLLSDRDAMLTIAKAWWTDVLNETLAYSPIEIRGDKEIMLEAVKNDPKMYKIVADELLDDRDIVFAAIESSPTILHMVDREFQLNHPDIVVTAIRNTGKNDLEDLYDDIAFDLWSNFDVVLAWISRGGEWHDGINPAFSFNEEIILAVAGENWDDFWKEASREMRSNKEFMLKAVSIESRLIDDAVGDLRHDYDLALLAFSKCHLPLGYYFNDSSKFRCVVDDERGQEARYVADFEFLVSFTKKVRERIAEFDTFRDVVVSDLSDSNSKSAISALNQGHETREVLCNTISQFLGLPDREEVSILRSASANLLLWGL</sequence>
<accession>A0A9K3LVW0</accession>
<dbReference type="Proteomes" id="UP000693970">
    <property type="component" value="Unassembled WGS sequence"/>
</dbReference>
<reference evidence="2" key="1">
    <citation type="journal article" date="2021" name="Sci. Rep.">
        <title>Diploid genomic architecture of Nitzschia inconspicua, an elite biomass production diatom.</title>
        <authorList>
            <person name="Oliver A."/>
            <person name="Podell S."/>
            <person name="Pinowska A."/>
            <person name="Traller J.C."/>
            <person name="Smith S.R."/>
            <person name="McClure R."/>
            <person name="Beliaev A."/>
            <person name="Bohutskyi P."/>
            <person name="Hill E.A."/>
            <person name="Rabines A."/>
            <person name="Zheng H."/>
            <person name="Allen L.Z."/>
            <person name="Kuo A."/>
            <person name="Grigoriev I.V."/>
            <person name="Allen A.E."/>
            <person name="Hazlebeck D."/>
            <person name="Allen E.E."/>
        </authorList>
    </citation>
    <scope>NUCLEOTIDE SEQUENCE</scope>
    <source>
        <strain evidence="2">Hildebrandi</strain>
    </source>
</reference>
<protein>
    <recommendedName>
        <fullName evidence="1">DUF4116 domain-containing protein</fullName>
    </recommendedName>
</protein>
<comment type="caution">
    <text evidence="2">The sequence shown here is derived from an EMBL/GenBank/DDBJ whole genome shotgun (WGS) entry which is preliminary data.</text>
</comment>
<evidence type="ECO:0000259" key="1">
    <source>
        <dbReference type="Pfam" id="PF13475"/>
    </source>
</evidence>
<proteinExistence type="predicted"/>
<dbReference type="InterPro" id="IPR025197">
    <property type="entry name" value="DUF4116"/>
</dbReference>
<reference evidence="2" key="2">
    <citation type="submission" date="2021-04" db="EMBL/GenBank/DDBJ databases">
        <authorList>
            <person name="Podell S."/>
        </authorList>
    </citation>
    <scope>NUCLEOTIDE SEQUENCE</scope>
    <source>
        <strain evidence="2">Hildebrandi</strain>
    </source>
</reference>
<feature type="domain" description="DUF4116" evidence="1">
    <location>
        <begin position="453"/>
        <end position="501"/>
    </location>
</feature>
<name>A0A9K3LVW0_9STRA</name>
<gene>
    <name evidence="2" type="ORF">IV203_031716</name>
</gene>
<organism evidence="2 3">
    <name type="scientific">Nitzschia inconspicua</name>
    <dbReference type="NCBI Taxonomy" id="303405"/>
    <lineage>
        <taxon>Eukaryota</taxon>
        <taxon>Sar</taxon>
        <taxon>Stramenopiles</taxon>
        <taxon>Ochrophyta</taxon>
        <taxon>Bacillariophyta</taxon>
        <taxon>Bacillariophyceae</taxon>
        <taxon>Bacillariophycidae</taxon>
        <taxon>Bacillariales</taxon>
        <taxon>Bacillariaceae</taxon>
        <taxon>Nitzschia</taxon>
    </lineage>
</organism>